<proteinExistence type="predicted"/>
<keyword evidence="1" id="KW-0540">Nuclease</keyword>
<dbReference type="Proteomes" id="UP000003208">
    <property type="component" value="Unassembled WGS sequence"/>
</dbReference>
<dbReference type="GO" id="GO:0004519">
    <property type="term" value="F:endonuclease activity"/>
    <property type="evidence" value="ECO:0007669"/>
    <property type="project" value="UniProtKB-KW"/>
</dbReference>
<dbReference type="AlphaFoldDB" id="G6YV09"/>
<protein>
    <submittedName>
        <fullName evidence="1">TnsA endonuclease</fullName>
    </submittedName>
</protein>
<keyword evidence="1" id="KW-0378">Hydrolase</keyword>
<accession>G6YV09</accession>
<name>G6YV09_9GAMM</name>
<sequence length="139" mass="15987">MPPCLLLELKPRKALKENIDQLRDGFYAAREYASSMQGWRFEVRTELSLIPALVSNANFLARYHAISLEDQFPDYPKRLFEELSARGRATPEILITACCSTFEEKAMALPYVWAMLAQRIVAFDIYSPIDNRSPIWIPS</sequence>
<organism evidence="1 2">
    <name type="scientific">Marinobacter manganoxydans MnI7-9</name>
    <dbReference type="NCBI Taxonomy" id="1094979"/>
    <lineage>
        <taxon>Bacteria</taxon>
        <taxon>Pseudomonadati</taxon>
        <taxon>Pseudomonadota</taxon>
        <taxon>Gammaproteobacteria</taxon>
        <taxon>Pseudomonadales</taxon>
        <taxon>Marinobacteraceae</taxon>
        <taxon>Marinobacter</taxon>
    </lineage>
</organism>
<reference evidence="1 2" key="1">
    <citation type="journal article" date="2012" name="J. Bacteriol.">
        <title>Genome sequence of deep-sea manganese-oxidizing bacterium Marinobacter manganoxydans MnI7-9.</title>
        <authorList>
            <person name="Wang H."/>
            <person name="Li H."/>
            <person name="Shao Z."/>
            <person name="Liao S."/>
            <person name="Johnstone L."/>
            <person name="Rensing C."/>
            <person name="Wang G."/>
        </authorList>
    </citation>
    <scope>NUCLEOTIDE SEQUENCE [LARGE SCALE GENOMIC DNA]</scope>
    <source>
        <strain evidence="1 2">MnI7-9</strain>
    </source>
</reference>
<evidence type="ECO:0000313" key="1">
    <source>
        <dbReference type="EMBL" id="EHJ03943.1"/>
    </source>
</evidence>
<keyword evidence="1" id="KW-0255">Endonuclease</keyword>
<dbReference type="EMBL" id="AGTR01000054">
    <property type="protein sequence ID" value="EHJ03943.1"/>
    <property type="molecule type" value="Genomic_DNA"/>
</dbReference>
<gene>
    <name evidence="1" type="ORF">KYE_13520</name>
</gene>
<keyword evidence="2" id="KW-1185">Reference proteome</keyword>
<evidence type="ECO:0000313" key="2">
    <source>
        <dbReference type="Proteomes" id="UP000003208"/>
    </source>
</evidence>